<comment type="caution">
    <text evidence="3">The sequence shown here is derived from an EMBL/GenBank/DDBJ whole genome shotgun (WGS) entry which is preliminary data.</text>
</comment>
<evidence type="ECO:0000313" key="3">
    <source>
        <dbReference type="EMBL" id="NHE57860.1"/>
    </source>
</evidence>
<evidence type="ECO:0000256" key="1">
    <source>
        <dbReference type="SAM" id="Phobius"/>
    </source>
</evidence>
<evidence type="ECO:0000313" key="4">
    <source>
        <dbReference type="Proteomes" id="UP000649799"/>
    </source>
</evidence>
<dbReference type="InterPro" id="IPR024478">
    <property type="entry name" value="HlyB_4HB_MCP"/>
</dbReference>
<gene>
    <name evidence="3" type="ORF">G9Q97_13680</name>
</gene>
<name>A0ABX0HD12_9BACT</name>
<sequence length="207" mass="23980">MIKWAYSIRNKGKLSLLLMVIVGVVLLNHFKERSNAEKMSKAMTAMYQDRLMVEGYIYDISRAFSEISKQYQESITENPQYLNQKIEYIDNRIELFQKTQLTVAEEQHLRHLAERVEKIKQSPSGRLLVSEMEKHIMLSLAELQTLSHIQMEEGKAIISQTERIIHSGERLAQLEIVALLLILVLVQTLIISTKSFNLGHKLPFKLN</sequence>
<organism evidence="3 4">
    <name type="scientific">Cyclobacterium plantarum</name>
    <dbReference type="NCBI Taxonomy" id="2716263"/>
    <lineage>
        <taxon>Bacteria</taxon>
        <taxon>Pseudomonadati</taxon>
        <taxon>Bacteroidota</taxon>
        <taxon>Cytophagia</taxon>
        <taxon>Cytophagales</taxon>
        <taxon>Cyclobacteriaceae</taxon>
        <taxon>Cyclobacterium</taxon>
    </lineage>
</organism>
<keyword evidence="1" id="KW-0472">Membrane</keyword>
<dbReference type="RefSeq" id="WP_166147728.1">
    <property type="nucleotide sequence ID" value="NZ_JAANYN010000005.1"/>
</dbReference>
<dbReference type="Pfam" id="PF12729">
    <property type="entry name" value="4HB_MCP_1"/>
    <property type="match status" value="1"/>
</dbReference>
<accession>A0ABX0HD12</accession>
<feature type="domain" description="Chemotaxis methyl-accepting receptor HlyB-like 4HB MCP" evidence="2">
    <location>
        <begin position="13"/>
        <end position="121"/>
    </location>
</feature>
<dbReference type="Proteomes" id="UP000649799">
    <property type="component" value="Unassembled WGS sequence"/>
</dbReference>
<protein>
    <recommendedName>
        <fullName evidence="2">Chemotaxis methyl-accepting receptor HlyB-like 4HB MCP domain-containing protein</fullName>
    </recommendedName>
</protein>
<keyword evidence="1" id="KW-1133">Transmembrane helix</keyword>
<reference evidence="3 4" key="1">
    <citation type="submission" date="2020-03" db="EMBL/GenBank/DDBJ databases">
        <title>Cyclobacterium plantarum sp. nov., a marine bacterium isolated from a coastal-marine wetland.</title>
        <authorList>
            <person name="Sanchez-Porro C."/>
            <person name="Ventosa A."/>
            <person name="Amoozegar M."/>
        </authorList>
    </citation>
    <scope>NUCLEOTIDE SEQUENCE [LARGE SCALE GENOMIC DNA]</scope>
    <source>
        <strain evidence="3 4">GBPx2</strain>
    </source>
</reference>
<feature type="transmembrane region" description="Helical" evidence="1">
    <location>
        <begin position="12"/>
        <end position="30"/>
    </location>
</feature>
<keyword evidence="4" id="KW-1185">Reference proteome</keyword>
<dbReference type="EMBL" id="JAANYN010000005">
    <property type="protein sequence ID" value="NHE57860.1"/>
    <property type="molecule type" value="Genomic_DNA"/>
</dbReference>
<keyword evidence="1" id="KW-0812">Transmembrane</keyword>
<evidence type="ECO:0000259" key="2">
    <source>
        <dbReference type="Pfam" id="PF12729"/>
    </source>
</evidence>
<proteinExistence type="predicted"/>
<feature type="transmembrane region" description="Helical" evidence="1">
    <location>
        <begin position="171"/>
        <end position="191"/>
    </location>
</feature>